<sequence length="115" mass="12374">MSTAEIGEISYEGRRFRVAGGGDGVVSRYRQSGDLVWAEFTGGPVRRGTITGTCGPDGTLRLAYTLVLETGEVISGATVNVPQRRPDGSLLLREEWERFGEHAATGVSYLEEVPA</sequence>
<dbReference type="InterPro" id="IPR058595">
    <property type="entry name" value="Avidin-like"/>
</dbReference>
<evidence type="ECO:0000313" key="1">
    <source>
        <dbReference type="EMBL" id="MDP9826215.1"/>
    </source>
</evidence>
<organism evidence="1 2">
    <name type="scientific">Kineosporia succinea</name>
    <dbReference type="NCBI Taxonomy" id="84632"/>
    <lineage>
        <taxon>Bacteria</taxon>
        <taxon>Bacillati</taxon>
        <taxon>Actinomycetota</taxon>
        <taxon>Actinomycetes</taxon>
        <taxon>Kineosporiales</taxon>
        <taxon>Kineosporiaceae</taxon>
        <taxon>Kineosporia</taxon>
    </lineage>
</organism>
<keyword evidence="2" id="KW-1185">Reference proteome</keyword>
<comment type="caution">
    <text evidence="1">The sequence shown here is derived from an EMBL/GenBank/DDBJ whole genome shotgun (WGS) entry which is preliminary data.</text>
</comment>
<gene>
    <name evidence="1" type="ORF">J2S57_001964</name>
</gene>
<dbReference type="RefSeq" id="WP_307240798.1">
    <property type="nucleotide sequence ID" value="NZ_JAUSQZ010000001.1"/>
</dbReference>
<evidence type="ECO:0008006" key="3">
    <source>
        <dbReference type="Google" id="ProtNLM"/>
    </source>
</evidence>
<reference evidence="1 2" key="1">
    <citation type="submission" date="2023-07" db="EMBL/GenBank/DDBJ databases">
        <title>Sequencing the genomes of 1000 actinobacteria strains.</title>
        <authorList>
            <person name="Klenk H.-P."/>
        </authorList>
    </citation>
    <scope>NUCLEOTIDE SEQUENCE [LARGE SCALE GENOMIC DNA]</scope>
    <source>
        <strain evidence="1 2">DSM 44388</strain>
    </source>
</reference>
<dbReference type="Proteomes" id="UP001235712">
    <property type="component" value="Unassembled WGS sequence"/>
</dbReference>
<proteinExistence type="predicted"/>
<accession>A0ABT9P1V9</accession>
<evidence type="ECO:0000313" key="2">
    <source>
        <dbReference type="Proteomes" id="UP001235712"/>
    </source>
</evidence>
<dbReference type="EMBL" id="JAUSQZ010000001">
    <property type="protein sequence ID" value="MDP9826215.1"/>
    <property type="molecule type" value="Genomic_DNA"/>
</dbReference>
<name>A0ABT9P1V9_9ACTN</name>
<protein>
    <recommendedName>
        <fullName evidence="3">Activator of Hsp90 ATPase-like protein</fullName>
    </recommendedName>
</protein>
<dbReference type="Pfam" id="PF26421">
    <property type="entry name" value="Avidin_like"/>
    <property type="match status" value="1"/>
</dbReference>